<dbReference type="PANTHER" id="PTHR21567:SF28">
    <property type="entry name" value="CLIP-ASSOCIATING PROTEIN 1"/>
    <property type="match status" value="1"/>
</dbReference>
<feature type="compositionally biased region" description="Low complexity" evidence="18">
    <location>
        <begin position="545"/>
        <end position="565"/>
    </location>
</feature>
<dbReference type="PROSITE" id="PS50077">
    <property type="entry name" value="HEAT_REPEAT"/>
    <property type="match status" value="1"/>
</dbReference>
<feature type="compositionally biased region" description="Low complexity" evidence="18">
    <location>
        <begin position="1062"/>
        <end position="1080"/>
    </location>
</feature>
<feature type="compositionally biased region" description="Low complexity" evidence="18">
    <location>
        <begin position="1087"/>
        <end position="1096"/>
    </location>
</feature>
<keyword evidence="11" id="KW-0498">Mitosis</keyword>
<evidence type="ECO:0000256" key="2">
    <source>
        <dbReference type="ARBA" id="ARBA00004300"/>
    </source>
</evidence>
<keyword evidence="12" id="KW-0995">Kinetochore</keyword>
<evidence type="ECO:0000256" key="7">
    <source>
        <dbReference type="ARBA" id="ARBA00022490"/>
    </source>
</evidence>
<feature type="domain" description="TOG" evidence="19">
    <location>
        <begin position="1240"/>
        <end position="1481"/>
    </location>
</feature>
<dbReference type="Pfam" id="PF12348">
    <property type="entry name" value="CLASP_N"/>
    <property type="match status" value="2"/>
</dbReference>
<dbReference type="SMART" id="SM01349">
    <property type="entry name" value="TOG"/>
    <property type="match status" value="4"/>
</dbReference>
<evidence type="ECO:0000256" key="13">
    <source>
        <dbReference type="ARBA" id="ARBA00023034"/>
    </source>
</evidence>
<gene>
    <name evidence="20" type="primary">LOC107714287</name>
</gene>
<feature type="compositionally biased region" description="Low complexity" evidence="18">
    <location>
        <begin position="810"/>
        <end position="823"/>
    </location>
</feature>
<evidence type="ECO:0000256" key="15">
    <source>
        <dbReference type="ARBA" id="ARBA00023306"/>
    </source>
</evidence>
<dbReference type="InterPro" id="IPR034085">
    <property type="entry name" value="TOG"/>
</dbReference>
<feature type="region of interest" description="Disordered" evidence="18">
    <location>
        <begin position="1139"/>
        <end position="1163"/>
    </location>
</feature>
<dbReference type="InterPro" id="IPR011989">
    <property type="entry name" value="ARM-like"/>
</dbReference>
<keyword evidence="21" id="KW-1185">Reference proteome</keyword>
<dbReference type="InterPro" id="IPR016024">
    <property type="entry name" value="ARM-type_fold"/>
</dbReference>
<dbReference type="GO" id="GO:0043515">
    <property type="term" value="F:kinetochore binding"/>
    <property type="evidence" value="ECO:0007669"/>
    <property type="project" value="TreeGrafter"/>
</dbReference>
<keyword evidence="15" id="KW-0131">Cell cycle</keyword>
<dbReference type="FunFam" id="1.25.10.10:FF:000005">
    <property type="entry name" value="CLIP-associating protein 1 isoform 2"/>
    <property type="match status" value="1"/>
</dbReference>
<evidence type="ECO:0000256" key="11">
    <source>
        <dbReference type="ARBA" id="ARBA00022776"/>
    </source>
</evidence>
<dbReference type="InterPro" id="IPR057546">
    <property type="entry name" value="HEAT_GCN1"/>
</dbReference>
<evidence type="ECO:0000256" key="6">
    <source>
        <dbReference type="ARBA" id="ARBA00022454"/>
    </source>
</evidence>
<keyword evidence="7" id="KW-0963">Cytoplasm</keyword>
<keyword evidence="9" id="KW-0493">Microtubule</keyword>
<dbReference type="GO" id="GO:0072686">
    <property type="term" value="C:mitotic spindle"/>
    <property type="evidence" value="ECO:0007669"/>
    <property type="project" value="TreeGrafter"/>
</dbReference>
<evidence type="ECO:0000256" key="4">
    <source>
        <dbReference type="ARBA" id="ARBA00004629"/>
    </source>
</evidence>
<feature type="compositionally biased region" description="Polar residues" evidence="18">
    <location>
        <begin position="708"/>
        <end position="717"/>
    </location>
</feature>
<dbReference type="Pfam" id="PF23271">
    <property type="entry name" value="HEAT_GCN1"/>
    <property type="match status" value="1"/>
</dbReference>
<evidence type="ECO:0000256" key="12">
    <source>
        <dbReference type="ARBA" id="ARBA00022838"/>
    </source>
</evidence>
<keyword evidence="13" id="KW-0333">Golgi apparatus</keyword>
<feature type="compositionally biased region" description="Polar residues" evidence="18">
    <location>
        <begin position="643"/>
        <end position="655"/>
    </location>
</feature>
<dbReference type="GO" id="GO:0005881">
    <property type="term" value="C:cytoplasmic microtubule"/>
    <property type="evidence" value="ECO:0007669"/>
    <property type="project" value="TreeGrafter"/>
</dbReference>
<reference evidence="20" key="2">
    <citation type="submission" date="2025-09" db="UniProtKB">
        <authorList>
            <consortium name="Ensembl"/>
        </authorList>
    </citation>
    <scope>IDENTIFICATION</scope>
</reference>
<feature type="region of interest" description="Disordered" evidence="18">
    <location>
        <begin position="1060"/>
        <end position="1106"/>
    </location>
</feature>
<name>A0A673JKY7_9TELE</name>
<feature type="domain" description="TOG" evidence="19">
    <location>
        <begin position="830"/>
        <end position="1067"/>
    </location>
</feature>
<feature type="region of interest" description="Disordered" evidence="18">
    <location>
        <begin position="543"/>
        <end position="567"/>
    </location>
</feature>
<accession>A0A673JKY7</accession>
<proteinExistence type="inferred from homology"/>
<dbReference type="GO" id="GO:0005794">
    <property type="term" value="C:Golgi apparatus"/>
    <property type="evidence" value="ECO:0007669"/>
    <property type="project" value="UniProtKB-SubCell"/>
</dbReference>
<dbReference type="GO" id="GO:0000776">
    <property type="term" value="C:kinetochore"/>
    <property type="evidence" value="ECO:0007669"/>
    <property type="project" value="UniProtKB-KW"/>
</dbReference>
<feature type="domain" description="TOG" evidence="19">
    <location>
        <begin position="1"/>
        <end position="232"/>
    </location>
</feature>
<dbReference type="FunFam" id="1.25.10.10:FF:000006">
    <property type="entry name" value="CLIP-associating protein 1 isoform 2"/>
    <property type="match status" value="1"/>
</dbReference>
<dbReference type="GO" id="GO:0051301">
    <property type="term" value="P:cell division"/>
    <property type="evidence" value="ECO:0007669"/>
    <property type="project" value="UniProtKB-KW"/>
</dbReference>
<dbReference type="FunFam" id="1.25.10.10:FF:000031">
    <property type="entry name" value="CLIP-associating protein 1 isoform 2"/>
    <property type="match status" value="1"/>
</dbReference>
<dbReference type="GO" id="GO:0090307">
    <property type="term" value="P:mitotic spindle assembly"/>
    <property type="evidence" value="ECO:0007669"/>
    <property type="project" value="TreeGrafter"/>
</dbReference>
<feature type="domain" description="TOG" evidence="19">
    <location>
        <begin position="304"/>
        <end position="548"/>
    </location>
</feature>
<keyword evidence="6" id="KW-0158">Chromosome</keyword>
<feature type="repeat" description="HEAT" evidence="17">
    <location>
        <begin position="168"/>
        <end position="206"/>
    </location>
</feature>
<feature type="compositionally biased region" description="Low complexity" evidence="18">
    <location>
        <begin position="248"/>
        <end position="283"/>
    </location>
</feature>
<organism evidence="20 21">
    <name type="scientific">Sinocyclocheilus rhinocerous</name>
    <dbReference type="NCBI Taxonomy" id="307959"/>
    <lineage>
        <taxon>Eukaryota</taxon>
        <taxon>Metazoa</taxon>
        <taxon>Chordata</taxon>
        <taxon>Craniata</taxon>
        <taxon>Vertebrata</taxon>
        <taxon>Euteleostomi</taxon>
        <taxon>Actinopterygii</taxon>
        <taxon>Neopterygii</taxon>
        <taxon>Teleostei</taxon>
        <taxon>Ostariophysi</taxon>
        <taxon>Cypriniformes</taxon>
        <taxon>Cyprinidae</taxon>
        <taxon>Cyprininae</taxon>
        <taxon>Sinocyclocheilus</taxon>
    </lineage>
</organism>
<dbReference type="Proteomes" id="UP000472270">
    <property type="component" value="Unassembled WGS sequence"/>
</dbReference>
<dbReference type="GO" id="GO:0005876">
    <property type="term" value="C:spindle microtubule"/>
    <property type="evidence" value="ECO:0007669"/>
    <property type="project" value="TreeGrafter"/>
</dbReference>
<dbReference type="Pfam" id="PF21040">
    <property type="entry name" value="CEP104-like_TOG"/>
    <property type="match status" value="1"/>
</dbReference>
<reference evidence="20" key="1">
    <citation type="submission" date="2025-08" db="UniProtKB">
        <authorList>
            <consortium name="Ensembl"/>
        </authorList>
    </citation>
    <scope>IDENTIFICATION</scope>
</reference>
<feature type="region of interest" description="Disordered" evidence="18">
    <location>
        <begin position="580"/>
        <end position="758"/>
    </location>
</feature>
<comment type="similarity">
    <text evidence="5">Belongs to the CLASP family.</text>
</comment>
<keyword evidence="16" id="KW-0137">Centromere</keyword>
<dbReference type="GO" id="GO:0030010">
    <property type="term" value="P:establishment of cell polarity"/>
    <property type="evidence" value="ECO:0007669"/>
    <property type="project" value="UniProtKB-ARBA"/>
</dbReference>
<dbReference type="Ensembl" id="ENSSRHT00000052316.1">
    <property type="protein sequence ID" value="ENSSRHP00000050882.1"/>
    <property type="gene ID" value="ENSSRHG00000014573.1"/>
</dbReference>
<evidence type="ECO:0000256" key="3">
    <source>
        <dbReference type="ARBA" id="ARBA00004601"/>
    </source>
</evidence>
<feature type="region of interest" description="Disordered" evidence="18">
    <location>
        <begin position="801"/>
        <end position="823"/>
    </location>
</feature>
<dbReference type="GO" id="GO:0005813">
    <property type="term" value="C:centrosome"/>
    <property type="evidence" value="ECO:0007669"/>
    <property type="project" value="UniProtKB-SubCell"/>
</dbReference>
<dbReference type="SUPFAM" id="SSF48371">
    <property type="entry name" value="ARM repeat"/>
    <property type="match status" value="2"/>
</dbReference>
<keyword evidence="14" id="KW-0206">Cytoskeleton</keyword>
<keyword evidence="10" id="KW-0677">Repeat</keyword>
<dbReference type="Gene3D" id="1.25.10.10">
    <property type="entry name" value="Leucine-rich Repeat Variant"/>
    <property type="match status" value="4"/>
</dbReference>
<feature type="compositionally biased region" description="Low complexity" evidence="18">
    <location>
        <begin position="664"/>
        <end position="678"/>
    </location>
</feature>
<evidence type="ECO:0000256" key="14">
    <source>
        <dbReference type="ARBA" id="ARBA00023212"/>
    </source>
</evidence>
<evidence type="ECO:0000256" key="5">
    <source>
        <dbReference type="ARBA" id="ARBA00009549"/>
    </source>
</evidence>
<keyword evidence="8" id="KW-0132">Cell division</keyword>
<evidence type="ECO:0000256" key="18">
    <source>
        <dbReference type="SAM" id="MobiDB-lite"/>
    </source>
</evidence>
<feature type="region of interest" description="Disordered" evidence="18">
    <location>
        <begin position="234"/>
        <end position="289"/>
    </location>
</feature>
<evidence type="ECO:0000259" key="19">
    <source>
        <dbReference type="SMART" id="SM01349"/>
    </source>
</evidence>
<dbReference type="GO" id="GO:0045180">
    <property type="term" value="C:basal cortex"/>
    <property type="evidence" value="ECO:0007669"/>
    <property type="project" value="TreeGrafter"/>
</dbReference>
<evidence type="ECO:0000313" key="21">
    <source>
        <dbReference type="Proteomes" id="UP000472270"/>
    </source>
</evidence>
<dbReference type="InterPro" id="IPR021133">
    <property type="entry name" value="HEAT_type_2"/>
</dbReference>
<evidence type="ECO:0000256" key="8">
    <source>
        <dbReference type="ARBA" id="ARBA00022618"/>
    </source>
</evidence>
<evidence type="ECO:0000256" key="10">
    <source>
        <dbReference type="ARBA" id="ARBA00022737"/>
    </source>
</evidence>
<evidence type="ECO:0000313" key="20">
    <source>
        <dbReference type="Ensembl" id="ENSSRHP00000050882.1"/>
    </source>
</evidence>
<dbReference type="GO" id="GO:0008017">
    <property type="term" value="F:microtubule binding"/>
    <property type="evidence" value="ECO:0007669"/>
    <property type="project" value="TreeGrafter"/>
</dbReference>
<dbReference type="InterPro" id="IPR024395">
    <property type="entry name" value="CLASP_N_dom"/>
</dbReference>
<protein>
    <submittedName>
        <fullName evidence="20">CLIP-associating protein 1-like</fullName>
    </submittedName>
</protein>
<dbReference type="PANTHER" id="PTHR21567">
    <property type="entry name" value="CLASP"/>
    <property type="match status" value="1"/>
</dbReference>
<comment type="subcellular location">
    <subcellularLocation>
        <location evidence="4">Chromosome</location>
        <location evidence="4">Centromere</location>
        <location evidence="4">Kinetochore</location>
    </subcellularLocation>
    <subcellularLocation>
        <location evidence="2">Cytoplasm</location>
        <location evidence="2">Cytoskeleton</location>
        <location evidence="2">Microtubule organizing center</location>
        <location evidence="2">Centrosome</location>
    </subcellularLocation>
    <subcellularLocation>
        <location evidence="1">Cytoplasm</location>
        <location evidence="1">Cytoskeleton</location>
        <location evidence="1">Spindle</location>
    </subcellularLocation>
    <subcellularLocation>
        <location evidence="3">Golgi apparatus</location>
        <location evidence="3">trans-Golgi network</location>
    </subcellularLocation>
</comment>
<evidence type="ECO:0000256" key="17">
    <source>
        <dbReference type="PROSITE-ProRule" id="PRU00103"/>
    </source>
</evidence>
<feature type="compositionally biased region" description="Low complexity" evidence="18">
    <location>
        <begin position="602"/>
        <end position="629"/>
    </location>
</feature>
<evidence type="ECO:0000256" key="9">
    <source>
        <dbReference type="ARBA" id="ARBA00022701"/>
    </source>
</evidence>
<dbReference type="FunFam" id="1.25.10.10:FF:000001">
    <property type="entry name" value="CLIP-associating protein 1 isoform 2"/>
    <property type="match status" value="1"/>
</dbReference>
<dbReference type="GO" id="GO:0007026">
    <property type="term" value="P:negative regulation of microtubule depolymerization"/>
    <property type="evidence" value="ECO:0007669"/>
    <property type="project" value="UniProtKB-ARBA"/>
</dbReference>
<dbReference type="GO" id="GO:0040001">
    <property type="term" value="P:establishment of mitotic spindle localization"/>
    <property type="evidence" value="ECO:0007669"/>
    <property type="project" value="TreeGrafter"/>
</dbReference>
<evidence type="ECO:0000256" key="1">
    <source>
        <dbReference type="ARBA" id="ARBA00004186"/>
    </source>
</evidence>
<sequence length="1492" mass="164919">MEPNMEYCLTQVLQKDVARRLQMGPELIDYITDADKCHDLESDQTALDKMVDGIATSWVNSSNFKLALLGMDLLSALVTRLQDRFRPQVGTVLPSLIDRLGDAKDQVRDQDQTLLLKVMEQSATPQYIWDRMLGGFKHKNNRTREGVCLCLISTLNTYGAQGLTLSKIVPHICNLLGDPTSQVRDAAMNCLVEIYRHVGEKVRIDLSKKGLPQSRLNVIFSKFDEVQRSGNMILSSDKNFDDEESVDGGRSSSSSSSKVFSNSRRGGSMGSMRRPSSASGSRAPGKDSVSAGAVDVEDFIKTFEDVPAVQIYSSKELEDSMNKIREILSDDKQDWEHRVTALKKVRSLLLAGATEHEGFLQHLRLLEGAFKLSAKDLRSQVVREACITLGHLSSVLGNKFDHGAESIMPTLLNLVPNSAKVIATSGVAAIRLILRQTHFPRLIPIITSNCTSKSVAVRRRCYEFLDLLLQEWQTHTLERHVAVLTETIKKGIHDADSEARSVARKCYWGFHGHYSREAEHLFQALESTYQKALQSHLKSSDSIVSLPQSDRSSSSSQESLNRPLSVKSVIGGPVTRSKVIGSRVSSTPGALQRSRSDIDVNAASSAKSRMSSATSPSPFSSAAALPPGSYASLGRVRTRRQSSRSAVSTNSTVTDSRGRSRAKVVSQSQPGSRSSSPGKLLGHAYGRIPRATAPATPSDKYSRIPRSQGCSRETSPSRLGIGTARSSRIPRPSMSQGCSRDTSRESSRDTSPTRGFTPLDRFGLIHQARISASVNAMRVLNTGTEVEAAVADALRKPLRRRYESDDDANSDASSACSERSYSSRNGGIPHYLRQTEDVAEVLNHCASSNWSEKKEGLLGLQNLLKSQRILSRVELKRLCEIFTRMFADPHSKVFSMFLETLVDFITVHREDLQDWLFVLLTQLLKKMGADLLGSVQAKVQKALDVTRESFPFDQQFNILMRFIVDQTQTPNLKVKVSILKYIESLARQMDPADFVNSSETRLAVSRIITWTTEPKSSDVRKAAQVVLISLFELNTPEFTMLLGALPKTFQDGATKLLHSHLKNSSNTSSVSSPSNTMGRTPPRHPTSRTSPLTSPTNCSHGGLSPSMLEYDTENMNSDEIFSSLRGVTEAIQSFSYRSQEDLNEPIRRDGKKDDAAGKVGSFPGSDARLGLDVMEGGRTALDNKTSLLNTPSPRSFAVPRSREFAPYGYGDTITAYDKSALKEAIFDDDVEQFRDCRRQDCGENKMVLPKGFTPDLVADLLKELSNHNDRVEERKGALIELLKIAREDSLAVWDEHFKTPCLQAFLLTLGDKDHTIRALALRVLKEILRNQPARFKNYAELTIMKTLEAHKDSHKEVVRAAEEAASTLASSIHPEQCIKVLCPIVQTADYPINLAAIKMQSKVVERIARESLHQLLPDIIPGLLQGYDNTESSVRKASVFCLVAIYSVIGEELKPHLAQLTGSKMKLLNLYIKRAQTTNSNSSSSSDMSSHS</sequence>
<evidence type="ECO:0000256" key="16">
    <source>
        <dbReference type="ARBA" id="ARBA00023328"/>
    </source>
</evidence>
<feature type="compositionally biased region" description="Basic and acidic residues" evidence="18">
    <location>
        <begin position="1139"/>
        <end position="1156"/>
    </location>
</feature>